<gene>
    <name evidence="2" type="ORF">GCM10011385_21090</name>
</gene>
<dbReference type="Pfam" id="PF08892">
    <property type="entry name" value="YqcI_YcgG"/>
    <property type="match status" value="1"/>
</dbReference>
<organism evidence="2 3">
    <name type="scientific">Nitratireductor aestuarii</name>
    <dbReference type="NCBI Taxonomy" id="1735103"/>
    <lineage>
        <taxon>Bacteria</taxon>
        <taxon>Pseudomonadati</taxon>
        <taxon>Pseudomonadota</taxon>
        <taxon>Alphaproteobacteria</taxon>
        <taxon>Hyphomicrobiales</taxon>
        <taxon>Phyllobacteriaceae</taxon>
        <taxon>Nitratireductor</taxon>
    </lineage>
</organism>
<reference evidence="2" key="2">
    <citation type="submission" date="2020-09" db="EMBL/GenBank/DDBJ databases">
        <authorList>
            <person name="Sun Q."/>
            <person name="Zhou Y."/>
        </authorList>
    </citation>
    <scope>NUCLEOTIDE SEQUENCE</scope>
    <source>
        <strain evidence="2">CGMCC 1.15320</strain>
    </source>
</reference>
<dbReference type="EMBL" id="BMIF01000005">
    <property type="protein sequence ID" value="GGA66977.1"/>
    <property type="molecule type" value="Genomic_DNA"/>
</dbReference>
<keyword evidence="3" id="KW-1185">Reference proteome</keyword>
<dbReference type="PANTHER" id="PTHR40045">
    <property type="entry name" value="YCGG FAMILY PROTEIN"/>
    <property type="match status" value="1"/>
</dbReference>
<sequence>MVEPLSTQSQQPRSNMLSDPQSALEEFIRDPSYPCVGAKSALGKGQLTTYVARSIDSAWNDVDIHDQLLQFAWRYQQDPMLFTSFAVIFEGPEDLEEPRFEQHLWDRIQSLTEKDSWRGQTPDPRVSADPDDPHFSLSFGGEAFFVVGLHPKASRPARRFLYPTMVFNLHDQFEALRAQNRYEKLRGSILQRDLELAGSINPMLARHGTISEARQYSGRKVPDGWSCPYHRKDAPTAANPLALEEQHPDGR</sequence>
<evidence type="ECO:0000313" key="2">
    <source>
        <dbReference type="EMBL" id="GGA66977.1"/>
    </source>
</evidence>
<comment type="caution">
    <text evidence="2">The sequence shown here is derived from an EMBL/GenBank/DDBJ whole genome shotgun (WGS) entry which is preliminary data.</text>
</comment>
<dbReference type="InterPro" id="IPR014988">
    <property type="entry name" value="Uncharacterised_YqcI/YcgG"/>
</dbReference>
<accession>A0A916RUL8</accession>
<dbReference type="AlphaFoldDB" id="A0A916RUL8"/>
<evidence type="ECO:0000256" key="1">
    <source>
        <dbReference type="SAM" id="MobiDB-lite"/>
    </source>
</evidence>
<dbReference type="NCBIfam" id="NF041366">
    <property type="entry name" value="GntA_guanitoxin"/>
    <property type="match status" value="1"/>
</dbReference>
<evidence type="ECO:0000313" key="3">
    <source>
        <dbReference type="Proteomes" id="UP000636264"/>
    </source>
</evidence>
<dbReference type="PANTHER" id="PTHR40045:SF1">
    <property type="entry name" value="YQCI_YCGG FAMILY PROTEIN"/>
    <property type="match status" value="1"/>
</dbReference>
<proteinExistence type="predicted"/>
<name>A0A916RUL8_9HYPH</name>
<feature type="region of interest" description="Disordered" evidence="1">
    <location>
        <begin position="229"/>
        <end position="251"/>
    </location>
</feature>
<reference evidence="2" key="1">
    <citation type="journal article" date="2014" name="Int. J. Syst. Evol. Microbiol.">
        <title>Complete genome sequence of Corynebacterium casei LMG S-19264T (=DSM 44701T), isolated from a smear-ripened cheese.</title>
        <authorList>
            <consortium name="US DOE Joint Genome Institute (JGI-PGF)"/>
            <person name="Walter F."/>
            <person name="Albersmeier A."/>
            <person name="Kalinowski J."/>
            <person name="Ruckert C."/>
        </authorList>
    </citation>
    <scope>NUCLEOTIDE SEQUENCE</scope>
    <source>
        <strain evidence="2">CGMCC 1.15320</strain>
    </source>
</reference>
<dbReference type="Proteomes" id="UP000636264">
    <property type="component" value="Unassembled WGS sequence"/>
</dbReference>
<protein>
    <recommendedName>
        <fullName evidence="4">YqcI/YcgG family protein</fullName>
    </recommendedName>
</protein>
<evidence type="ECO:0008006" key="4">
    <source>
        <dbReference type="Google" id="ProtNLM"/>
    </source>
</evidence>
<feature type="region of interest" description="Disordered" evidence="1">
    <location>
        <begin position="1"/>
        <end position="21"/>
    </location>
</feature>